<organism evidence="1 2">
    <name type="scientific">Leptospirillum ferriphilum</name>
    <dbReference type="NCBI Taxonomy" id="178606"/>
    <lineage>
        <taxon>Bacteria</taxon>
        <taxon>Pseudomonadati</taxon>
        <taxon>Nitrospirota</taxon>
        <taxon>Nitrospiria</taxon>
        <taxon>Nitrospirales</taxon>
        <taxon>Nitrospiraceae</taxon>
        <taxon>Leptospirillum</taxon>
    </lineage>
</organism>
<sequence>MKQEGKGGIRTTQGPFLFPSLSSLEHNILTPFQEGRRMTS</sequence>
<evidence type="ECO:0000313" key="1">
    <source>
        <dbReference type="EMBL" id="KGA93568.1"/>
    </source>
</evidence>
<comment type="caution">
    <text evidence="1">The sequence shown here is derived from an EMBL/GenBank/DDBJ whole genome shotgun (WGS) entry which is preliminary data.</text>
</comment>
<dbReference type="AlphaFoldDB" id="A0A094W7W2"/>
<reference evidence="1 2" key="1">
    <citation type="submission" date="2014-06" db="EMBL/GenBank/DDBJ databases">
        <title>Draft genome sequence of iron oxidizing acidophile Leptospirillum ferriphilum DSM14647.</title>
        <authorList>
            <person name="Cardenas J.P."/>
            <person name="Lazcano M."/>
            <person name="Ossandon F.J."/>
            <person name="Corbett M."/>
            <person name="Holmes D.S."/>
            <person name="Watkin E."/>
        </authorList>
    </citation>
    <scope>NUCLEOTIDE SEQUENCE [LARGE SCALE GENOMIC DNA]</scope>
    <source>
        <strain evidence="1 2">DSM 14647</strain>
    </source>
</reference>
<protein>
    <submittedName>
        <fullName evidence="1">Uncharacterized protein</fullName>
    </submittedName>
</protein>
<dbReference type="Proteomes" id="UP000029452">
    <property type="component" value="Unassembled WGS sequence"/>
</dbReference>
<dbReference type="EMBL" id="JPGK01000006">
    <property type="protein sequence ID" value="KGA93568.1"/>
    <property type="molecule type" value="Genomic_DNA"/>
</dbReference>
<accession>A0A094W7W2</accession>
<name>A0A094W7W2_9BACT</name>
<evidence type="ECO:0000313" key="2">
    <source>
        <dbReference type="Proteomes" id="UP000029452"/>
    </source>
</evidence>
<proteinExistence type="predicted"/>
<gene>
    <name evidence="1" type="ORF">LptCag_0181</name>
</gene>